<dbReference type="Proteomes" id="UP000601361">
    <property type="component" value="Unassembled WGS sequence"/>
</dbReference>
<feature type="region of interest" description="Disordered" evidence="1">
    <location>
        <begin position="1"/>
        <end position="26"/>
    </location>
</feature>
<sequence length="59" mass="6243">MSVTTTTSTHRPGKSRRRRSLKTDDTVSVRKMRATAGFLGLLVLALLASLGVIAASASQ</sequence>
<name>A0ABQ1WPM1_9BACT</name>
<keyword evidence="3" id="KW-1185">Reference proteome</keyword>
<evidence type="ECO:0000313" key="2">
    <source>
        <dbReference type="EMBL" id="GGG40389.1"/>
    </source>
</evidence>
<feature type="compositionally biased region" description="Polar residues" evidence="1">
    <location>
        <begin position="1"/>
        <end position="10"/>
    </location>
</feature>
<dbReference type="RefSeq" id="WP_188557270.1">
    <property type="nucleotide sequence ID" value="NZ_BMGS01000003.1"/>
</dbReference>
<evidence type="ECO:0000256" key="1">
    <source>
        <dbReference type="SAM" id="MobiDB-lite"/>
    </source>
</evidence>
<comment type="caution">
    <text evidence="2">The sequence shown here is derived from an EMBL/GenBank/DDBJ whole genome shotgun (WGS) entry which is preliminary data.</text>
</comment>
<organism evidence="2 3">
    <name type="scientific">Hymenobacter glacieicola</name>
    <dbReference type="NCBI Taxonomy" id="1562124"/>
    <lineage>
        <taxon>Bacteria</taxon>
        <taxon>Pseudomonadati</taxon>
        <taxon>Bacteroidota</taxon>
        <taxon>Cytophagia</taxon>
        <taxon>Cytophagales</taxon>
        <taxon>Hymenobacteraceae</taxon>
        <taxon>Hymenobacter</taxon>
    </lineage>
</organism>
<evidence type="ECO:0000313" key="3">
    <source>
        <dbReference type="Proteomes" id="UP000601361"/>
    </source>
</evidence>
<reference evidence="3" key="1">
    <citation type="journal article" date="2019" name="Int. J. Syst. Evol. Microbiol.">
        <title>The Global Catalogue of Microorganisms (GCM) 10K type strain sequencing project: providing services to taxonomists for standard genome sequencing and annotation.</title>
        <authorList>
            <consortium name="The Broad Institute Genomics Platform"/>
            <consortium name="The Broad Institute Genome Sequencing Center for Infectious Disease"/>
            <person name="Wu L."/>
            <person name="Ma J."/>
        </authorList>
    </citation>
    <scope>NUCLEOTIDE SEQUENCE [LARGE SCALE GENOMIC DNA]</scope>
    <source>
        <strain evidence="3">CGMCC 1.12990</strain>
    </source>
</reference>
<feature type="compositionally biased region" description="Basic residues" evidence="1">
    <location>
        <begin position="11"/>
        <end position="20"/>
    </location>
</feature>
<protein>
    <submittedName>
        <fullName evidence="2">Uncharacterized protein</fullName>
    </submittedName>
</protein>
<dbReference type="EMBL" id="BMGS01000003">
    <property type="protein sequence ID" value="GGG40389.1"/>
    <property type="molecule type" value="Genomic_DNA"/>
</dbReference>
<accession>A0ABQ1WPM1</accession>
<gene>
    <name evidence="2" type="ORF">GCM10011378_15800</name>
</gene>
<proteinExistence type="predicted"/>